<reference evidence="1" key="1">
    <citation type="journal article" date="2022" name="Int. J. Mol. Sci.">
        <title>Draft Genome of Tanacetum Coccineum: Genomic Comparison of Closely Related Tanacetum-Family Plants.</title>
        <authorList>
            <person name="Yamashiro T."/>
            <person name="Shiraishi A."/>
            <person name="Nakayama K."/>
            <person name="Satake H."/>
        </authorList>
    </citation>
    <scope>NUCLEOTIDE SEQUENCE</scope>
</reference>
<name>A0ABQ5CE18_9ASTR</name>
<evidence type="ECO:0000313" key="2">
    <source>
        <dbReference type="Proteomes" id="UP001151760"/>
    </source>
</evidence>
<feature type="non-terminal residue" evidence="1">
    <location>
        <position position="526"/>
    </location>
</feature>
<protein>
    <submittedName>
        <fullName evidence="1">Uncharacterized protein</fullName>
    </submittedName>
</protein>
<dbReference type="Proteomes" id="UP001151760">
    <property type="component" value="Unassembled WGS sequence"/>
</dbReference>
<evidence type="ECO:0000313" key="1">
    <source>
        <dbReference type="EMBL" id="GJT25290.1"/>
    </source>
</evidence>
<proteinExistence type="predicted"/>
<reference evidence="1" key="2">
    <citation type="submission" date="2022-01" db="EMBL/GenBank/DDBJ databases">
        <authorList>
            <person name="Yamashiro T."/>
            <person name="Shiraishi A."/>
            <person name="Satake H."/>
            <person name="Nakayama K."/>
        </authorList>
    </citation>
    <scope>NUCLEOTIDE SEQUENCE</scope>
</reference>
<accession>A0ABQ5CE18</accession>
<keyword evidence="2" id="KW-1185">Reference proteome</keyword>
<comment type="caution">
    <text evidence="1">The sequence shown here is derived from an EMBL/GenBank/DDBJ whole genome shotgun (WGS) entry which is preliminary data.</text>
</comment>
<organism evidence="1 2">
    <name type="scientific">Tanacetum coccineum</name>
    <dbReference type="NCBI Taxonomy" id="301880"/>
    <lineage>
        <taxon>Eukaryota</taxon>
        <taxon>Viridiplantae</taxon>
        <taxon>Streptophyta</taxon>
        <taxon>Embryophyta</taxon>
        <taxon>Tracheophyta</taxon>
        <taxon>Spermatophyta</taxon>
        <taxon>Magnoliopsida</taxon>
        <taxon>eudicotyledons</taxon>
        <taxon>Gunneridae</taxon>
        <taxon>Pentapetalae</taxon>
        <taxon>asterids</taxon>
        <taxon>campanulids</taxon>
        <taxon>Asterales</taxon>
        <taxon>Asteraceae</taxon>
        <taxon>Asteroideae</taxon>
        <taxon>Anthemideae</taxon>
        <taxon>Anthemidinae</taxon>
        <taxon>Tanacetum</taxon>
    </lineage>
</organism>
<dbReference type="EMBL" id="BQNB010014203">
    <property type="protein sequence ID" value="GJT25290.1"/>
    <property type="molecule type" value="Genomic_DNA"/>
</dbReference>
<gene>
    <name evidence="1" type="ORF">Tco_0895227</name>
</gene>
<sequence>MVLLRGEIYFVQLILNPEEDEFETRLIFGRSFFHSTNAIVNFGECTITIQPDFEPFLLSSDEEGKPNLDDLETLLDFDIDEVPQTETDLPPMEAEKRALTHNISMRYEILEEVRPVIETLAYNDKYRKLLDEIWADKIRLDGMIKPEEEKAMAKMKGQMLKEKKDPGAFIFPIRLEGRINENALADTGSDTNTMPYKIYEQLGRDDIMKEDRNITMINYTEAEVTVDQDAPIVVGHGFLDTIGCNINIPDRIFTTFDGCTRQTFRAGKSEKIRIAESDSDDEEDYVIKRNDMGTPIHNSRPIGYQNNTLSTLESTSDAYDLEVRSSRAKRSRNVETVEEALLPDVQHEFLEWRGCSRKAKSRYNSRAFNIREPIYLELCHEFYATYKFDEVCAGDELQSKKIIRFRLGRCAYSITLLEFARRLICIEDRHQKGMQMVAGYLQNGGKGKGRWKLEGPSQICCGPVHSKIARKSRVTEETYIKAKSRSVDRGFVTSVGGGGVGVNRGGGCMKDGNECGMDAYTGDDSV</sequence>